<dbReference type="CDD" id="cd02035">
    <property type="entry name" value="ArsA"/>
    <property type="match status" value="1"/>
</dbReference>
<dbReference type="EMBL" id="JAFFZM010000002">
    <property type="protein sequence ID" value="MBO8197819.1"/>
    <property type="molecule type" value="Genomic_DNA"/>
</dbReference>
<dbReference type="Gene3D" id="3.40.50.300">
    <property type="entry name" value="P-loop containing nucleotide triphosphate hydrolases"/>
    <property type="match status" value="1"/>
</dbReference>
<dbReference type="Proteomes" id="UP000721954">
    <property type="component" value="Unassembled WGS sequence"/>
</dbReference>
<feature type="compositionally biased region" description="Low complexity" evidence="1">
    <location>
        <begin position="20"/>
        <end position="33"/>
    </location>
</feature>
<proteinExistence type="predicted"/>
<dbReference type="SUPFAM" id="SSF52540">
    <property type="entry name" value="P-loop containing nucleoside triphosphate hydrolases"/>
    <property type="match status" value="1"/>
</dbReference>
<feature type="domain" description="ArsA/GET3 Anion-transporting ATPase-like" evidence="2">
    <location>
        <begin position="56"/>
        <end position="334"/>
    </location>
</feature>
<name>A0ABS3XQZ2_9ACTN</name>
<evidence type="ECO:0000313" key="4">
    <source>
        <dbReference type="Proteomes" id="UP000721954"/>
    </source>
</evidence>
<dbReference type="RefSeq" id="WP_209209586.1">
    <property type="nucleotide sequence ID" value="NZ_JAFFZM010000002.1"/>
</dbReference>
<feature type="region of interest" description="Disordered" evidence="1">
    <location>
        <begin position="357"/>
        <end position="425"/>
    </location>
</feature>
<keyword evidence="4" id="KW-1185">Reference proteome</keyword>
<dbReference type="InterPro" id="IPR027417">
    <property type="entry name" value="P-loop_NTPase"/>
</dbReference>
<evidence type="ECO:0000259" key="2">
    <source>
        <dbReference type="Pfam" id="PF02374"/>
    </source>
</evidence>
<gene>
    <name evidence="3" type="ORF">JW613_05825</name>
</gene>
<sequence>MATPLDAEALDADVSDADTPDTGAPDTDAPSADVPSSDVLDAEALEIDPLLDDPTTRIVVCCGSGGVGKTTTAAALGVRAAERGRRTVVLTIDPARRLAQSMGLSELDNTPREVPGIDKAAGGELHAMMLDMKRTFDEIVETHADPDRAKAILENPFYQSLSTGFAGTQEYMAMEKLGQLRAGDEWDLIVVDTPPSRSALDFLDAPKRLGSFLDGKFIKLMMAPARVGGRAGMKVVNLGMAGLSLFTGALNKLLGAGLLRDVQTFVAAMDTMFGGFRTRADATYRLLQAPGTAFLVVAAPERDALREAAYFVERLAADRMPLAGLVLNRVHDSDAAGLSAERAVAAAENLEEGGIVDRRRGKILHRDAPSAGPADPEDGSPASESPGPARSVTTLGGNETTETTERTIPDARSAADRASAPDATGDDEDVAVLAAGLLRLHADRMRLLARERRTRDRFTALHPDVPLAQVAALPGDVHDLDSLRTIGGRLADQHRRASTGTD</sequence>
<dbReference type="PANTHER" id="PTHR10803">
    <property type="entry name" value="ARSENICAL PUMP-DRIVING ATPASE ARSENITE-TRANSLOCATING ATPASE"/>
    <property type="match status" value="1"/>
</dbReference>
<dbReference type="InterPro" id="IPR016300">
    <property type="entry name" value="ATPase_ArsA/GET3"/>
</dbReference>
<dbReference type="GeneID" id="96258119"/>
<dbReference type="PANTHER" id="PTHR10803:SF26">
    <property type="entry name" value="ANION TRANSPORTER ATPASE-RELATED"/>
    <property type="match status" value="1"/>
</dbReference>
<feature type="compositionally biased region" description="Basic and acidic residues" evidence="1">
    <location>
        <begin position="403"/>
        <end position="415"/>
    </location>
</feature>
<dbReference type="Pfam" id="PF02374">
    <property type="entry name" value="ArsA_ATPase"/>
    <property type="match status" value="1"/>
</dbReference>
<accession>A0ABS3XQZ2</accession>
<evidence type="ECO:0000313" key="3">
    <source>
        <dbReference type="EMBL" id="MBO8197819.1"/>
    </source>
</evidence>
<dbReference type="InterPro" id="IPR025723">
    <property type="entry name" value="ArsA/GET3_ATPase-like"/>
</dbReference>
<evidence type="ECO:0000256" key="1">
    <source>
        <dbReference type="SAM" id="MobiDB-lite"/>
    </source>
</evidence>
<comment type="caution">
    <text evidence="3">The sequence shown here is derived from an EMBL/GenBank/DDBJ whole genome shotgun (WGS) entry which is preliminary data.</text>
</comment>
<organism evidence="3 4">
    <name type="scientific">Streptomyces smyrnaeus</name>
    <dbReference type="NCBI Taxonomy" id="1387713"/>
    <lineage>
        <taxon>Bacteria</taxon>
        <taxon>Bacillati</taxon>
        <taxon>Actinomycetota</taxon>
        <taxon>Actinomycetes</taxon>
        <taxon>Kitasatosporales</taxon>
        <taxon>Streptomycetaceae</taxon>
        <taxon>Streptomyces</taxon>
    </lineage>
</organism>
<protein>
    <submittedName>
        <fullName evidence="3">ArsA family ATPase</fullName>
    </submittedName>
</protein>
<feature type="compositionally biased region" description="Acidic residues" evidence="1">
    <location>
        <begin position="8"/>
        <end position="19"/>
    </location>
</feature>
<feature type="region of interest" description="Disordered" evidence="1">
    <location>
        <begin position="1"/>
        <end position="36"/>
    </location>
</feature>
<reference evidence="3 4" key="1">
    <citation type="submission" date="2021-02" db="EMBL/GenBank/DDBJ databases">
        <title>Streptomyces spirodelae sp. nov., isolated from duckweed.</title>
        <authorList>
            <person name="Saimee Y."/>
            <person name="Duangmal K."/>
        </authorList>
    </citation>
    <scope>NUCLEOTIDE SEQUENCE [LARGE SCALE GENOMIC DNA]</scope>
    <source>
        <strain evidence="3 4">DSM 42105</strain>
    </source>
</reference>